<feature type="compositionally biased region" description="Pro residues" evidence="1">
    <location>
        <begin position="161"/>
        <end position="174"/>
    </location>
</feature>
<dbReference type="GeneID" id="14919402"/>
<sequence>MHVPTSVAIAAPFHHPTTVVPSSASSPPLSSSLSPPTTPVGLSTAYGLPAPGLAAVMVAELADAEEAVRRRQKHLQQQRELLLQQLSQGKASAAGAQQLPAAAAKRRSSRRSKQPAPGRDSPAGTRPARKTQRKRSRSPAEVATTTPEEDVVERQPKRRPPSPASRAPPPPPPTIDTAAPPAQPQPQLPSLHHFLLSLDVLPPTTTTPHSALAHHPQALPSPSALHLHRHPQPQPQPYHQHQGDQAWPQQYHQVDHGGLRGFPLNQSLPLELLPTTATIGAARSRPIDGGAWSWPPLAGPGHSVCLVVSNNVICT</sequence>
<dbReference type="AlphaFoldDB" id="L8GZB1"/>
<evidence type="ECO:0000313" key="3">
    <source>
        <dbReference type="Proteomes" id="UP000011083"/>
    </source>
</evidence>
<feature type="region of interest" description="Disordered" evidence="1">
    <location>
        <begin position="206"/>
        <end position="247"/>
    </location>
</feature>
<proteinExistence type="predicted"/>
<organism evidence="2 3">
    <name type="scientific">Acanthamoeba castellanii (strain ATCC 30010 / Neff)</name>
    <dbReference type="NCBI Taxonomy" id="1257118"/>
    <lineage>
        <taxon>Eukaryota</taxon>
        <taxon>Amoebozoa</taxon>
        <taxon>Discosea</taxon>
        <taxon>Longamoebia</taxon>
        <taxon>Centramoebida</taxon>
        <taxon>Acanthamoebidae</taxon>
        <taxon>Acanthamoeba</taxon>
    </lineage>
</organism>
<dbReference type="Proteomes" id="UP000011083">
    <property type="component" value="Unassembled WGS sequence"/>
</dbReference>
<evidence type="ECO:0000256" key="1">
    <source>
        <dbReference type="SAM" id="MobiDB-lite"/>
    </source>
</evidence>
<name>L8GZB1_ACACF</name>
<feature type="compositionally biased region" description="Basic residues" evidence="1">
    <location>
        <begin position="104"/>
        <end position="113"/>
    </location>
</feature>
<keyword evidence="3" id="KW-1185">Reference proteome</keyword>
<feature type="compositionally biased region" description="Basic residues" evidence="1">
    <location>
        <begin position="127"/>
        <end position="137"/>
    </location>
</feature>
<dbReference type="EMBL" id="KB007951">
    <property type="protein sequence ID" value="ELR18574.1"/>
    <property type="molecule type" value="Genomic_DNA"/>
</dbReference>
<dbReference type="KEGG" id="acan:ACA1_155200"/>
<feature type="compositionally biased region" description="Low complexity" evidence="1">
    <location>
        <begin position="16"/>
        <end position="44"/>
    </location>
</feature>
<evidence type="ECO:0000313" key="2">
    <source>
        <dbReference type="EMBL" id="ELR18574.1"/>
    </source>
</evidence>
<feature type="region of interest" description="Disordered" evidence="1">
    <location>
        <begin position="14"/>
        <end position="47"/>
    </location>
</feature>
<reference evidence="2 3" key="1">
    <citation type="journal article" date="2013" name="Genome Biol.">
        <title>Genome of Acanthamoeba castellanii highlights extensive lateral gene transfer and early evolution of tyrosine kinase signaling.</title>
        <authorList>
            <person name="Clarke M."/>
            <person name="Lohan A.J."/>
            <person name="Liu B."/>
            <person name="Lagkouvardos I."/>
            <person name="Roy S."/>
            <person name="Zafar N."/>
            <person name="Bertelli C."/>
            <person name="Schilde C."/>
            <person name="Kianianmomeni A."/>
            <person name="Burglin T.R."/>
            <person name="Frech C."/>
            <person name="Turcotte B."/>
            <person name="Kopec K.O."/>
            <person name="Synnott J.M."/>
            <person name="Choo C."/>
            <person name="Paponov I."/>
            <person name="Finkler A."/>
            <person name="Soon Heng Tan C."/>
            <person name="Hutchins A.P."/>
            <person name="Weinmeier T."/>
            <person name="Rattei T."/>
            <person name="Chu J.S."/>
            <person name="Gimenez G."/>
            <person name="Irimia M."/>
            <person name="Rigden D.J."/>
            <person name="Fitzpatrick D.A."/>
            <person name="Lorenzo-Morales J."/>
            <person name="Bateman A."/>
            <person name="Chiu C.H."/>
            <person name="Tang P."/>
            <person name="Hegemann P."/>
            <person name="Fromm H."/>
            <person name="Raoult D."/>
            <person name="Greub G."/>
            <person name="Miranda-Saavedra D."/>
            <person name="Chen N."/>
            <person name="Nash P."/>
            <person name="Ginger M.L."/>
            <person name="Horn M."/>
            <person name="Schaap P."/>
            <person name="Caler L."/>
            <person name="Loftus B."/>
        </authorList>
    </citation>
    <scope>NUCLEOTIDE SEQUENCE [LARGE SCALE GENOMIC DNA]</scope>
    <source>
        <strain evidence="2 3">Neff</strain>
    </source>
</reference>
<feature type="region of interest" description="Disordered" evidence="1">
    <location>
        <begin position="87"/>
        <end position="188"/>
    </location>
</feature>
<protein>
    <submittedName>
        <fullName evidence="2">Uncharacterized protein</fullName>
    </submittedName>
</protein>
<dbReference type="RefSeq" id="XP_004340613.1">
    <property type="nucleotide sequence ID" value="XM_004340565.1"/>
</dbReference>
<feature type="compositionally biased region" description="Low complexity" evidence="1">
    <location>
        <begin position="87"/>
        <end position="103"/>
    </location>
</feature>
<dbReference type="VEuPathDB" id="AmoebaDB:ACA1_155200"/>
<accession>L8GZB1</accession>
<gene>
    <name evidence="2" type="ORF">ACA1_155200</name>
</gene>